<feature type="transmembrane region" description="Helical" evidence="6">
    <location>
        <begin position="63"/>
        <end position="84"/>
    </location>
</feature>
<evidence type="ECO:0000256" key="4">
    <source>
        <dbReference type="ARBA" id="ARBA00022989"/>
    </source>
</evidence>
<evidence type="ECO:0000256" key="3">
    <source>
        <dbReference type="ARBA" id="ARBA00022692"/>
    </source>
</evidence>
<dbReference type="PANTHER" id="PTHR33931">
    <property type="entry name" value="HOLIN-LIKE PROTEIN CIDA-RELATED"/>
    <property type="match status" value="1"/>
</dbReference>
<comment type="subcellular location">
    <subcellularLocation>
        <location evidence="1">Cell membrane</location>
        <topology evidence="1">Multi-pass membrane protein</topology>
    </subcellularLocation>
</comment>
<dbReference type="Pfam" id="PF03788">
    <property type="entry name" value="LrgA"/>
    <property type="match status" value="1"/>
</dbReference>
<dbReference type="InterPro" id="IPR005538">
    <property type="entry name" value="LrgA/CidA"/>
</dbReference>
<evidence type="ECO:0000256" key="2">
    <source>
        <dbReference type="ARBA" id="ARBA00022475"/>
    </source>
</evidence>
<keyword evidence="8" id="KW-1185">Reference proteome</keyword>
<evidence type="ECO:0000313" key="7">
    <source>
        <dbReference type="EMBL" id="MEL5986932.1"/>
    </source>
</evidence>
<keyword evidence="5 6" id="KW-0472">Membrane</keyword>
<name>A0ABU9LJ97_9BACL</name>
<evidence type="ECO:0000256" key="1">
    <source>
        <dbReference type="ARBA" id="ARBA00004651"/>
    </source>
</evidence>
<feature type="transmembrane region" description="Helical" evidence="6">
    <location>
        <begin position="33"/>
        <end position="51"/>
    </location>
</feature>
<comment type="caution">
    <text evidence="7">The sequence shown here is derived from an EMBL/GenBank/DDBJ whole genome shotgun (WGS) entry which is preliminary data.</text>
</comment>
<sequence length="134" mass="14824">MRKLVKLLNITLQIAFLYVLSLLGGIIVEFLHVPLPGSIIGLIILLLLLHMKIVKKEYVADGAGFLLPILTLLFIPATVGVVNYPELLSWLGVSLLIITIISTIFSLGVTAKFAQKLEQTERQKEEVEVYAPND</sequence>
<feature type="transmembrane region" description="Helical" evidence="6">
    <location>
        <begin position="7"/>
        <end position="27"/>
    </location>
</feature>
<feature type="transmembrane region" description="Helical" evidence="6">
    <location>
        <begin position="90"/>
        <end position="114"/>
    </location>
</feature>
<proteinExistence type="predicted"/>
<dbReference type="RefSeq" id="WP_231726954.1">
    <property type="nucleotide sequence ID" value="NZ_JAMWHJ010000002.1"/>
</dbReference>
<accession>A0ABU9LJ97</accession>
<evidence type="ECO:0000313" key="8">
    <source>
        <dbReference type="Proteomes" id="UP001398420"/>
    </source>
</evidence>
<dbReference type="PANTHER" id="PTHR33931:SF2">
    <property type="entry name" value="HOLIN-LIKE PROTEIN CIDA"/>
    <property type="match status" value="1"/>
</dbReference>
<evidence type="ECO:0000256" key="5">
    <source>
        <dbReference type="ARBA" id="ARBA00023136"/>
    </source>
</evidence>
<gene>
    <name evidence="7" type="ORF">AAF454_00685</name>
</gene>
<keyword evidence="2" id="KW-1003">Cell membrane</keyword>
<keyword evidence="4 6" id="KW-1133">Transmembrane helix</keyword>
<protein>
    <submittedName>
        <fullName evidence="7">CidA/LrgA family protein</fullName>
    </submittedName>
</protein>
<reference evidence="7 8" key="1">
    <citation type="submission" date="2024-04" db="EMBL/GenBank/DDBJ databases">
        <authorList>
            <person name="Wu Y.S."/>
            <person name="Zhang L."/>
        </authorList>
    </citation>
    <scope>NUCLEOTIDE SEQUENCE [LARGE SCALE GENOMIC DNA]</scope>
    <source>
        <strain evidence="7 8">KG-01</strain>
    </source>
</reference>
<organism evidence="7 8">
    <name type="scientific">Kurthia gibsonii</name>
    <dbReference type="NCBI Taxonomy" id="33946"/>
    <lineage>
        <taxon>Bacteria</taxon>
        <taxon>Bacillati</taxon>
        <taxon>Bacillota</taxon>
        <taxon>Bacilli</taxon>
        <taxon>Bacillales</taxon>
        <taxon>Caryophanaceae</taxon>
        <taxon>Kurthia</taxon>
    </lineage>
</organism>
<keyword evidence="3 6" id="KW-0812">Transmembrane</keyword>
<dbReference type="EMBL" id="JBCEWA010000001">
    <property type="protein sequence ID" value="MEL5986932.1"/>
    <property type="molecule type" value="Genomic_DNA"/>
</dbReference>
<dbReference type="Proteomes" id="UP001398420">
    <property type="component" value="Unassembled WGS sequence"/>
</dbReference>
<evidence type="ECO:0000256" key="6">
    <source>
        <dbReference type="SAM" id="Phobius"/>
    </source>
</evidence>